<feature type="domain" description="TtsA-like Glycoside hydrolase family 108" evidence="1">
    <location>
        <begin position="23"/>
        <end position="98"/>
    </location>
</feature>
<reference evidence="2 3" key="1">
    <citation type="journal article" date="2018" name="Arch. Microbiol.">
        <title>New insights into the metabolic potential of the phototrophic purple bacterium Rhodopila globiformis DSM 161(T) from its draft genome sequence and evidence for a vanadium-dependent nitrogenase.</title>
        <authorList>
            <person name="Imhoff J.F."/>
            <person name="Rahn T."/>
            <person name="Kunzel S."/>
            <person name="Neulinger S.C."/>
        </authorList>
    </citation>
    <scope>NUCLEOTIDE SEQUENCE [LARGE SCALE GENOMIC DNA]</scope>
    <source>
        <strain evidence="2 3">DSM 161</strain>
    </source>
</reference>
<name>A0A2S6NBD2_RHOGL</name>
<accession>A0A2S6NBD2</accession>
<dbReference type="InterPro" id="IPR008565">
    <property type="entry name" value="TtsA-like_GH18_dom"/>
</dbReference>
<comment type="caution">
    <text evidence="2">The sequence shown here is derived from an EMBL/GenBank/DDBJ whole genome shotgun (WGS) entry which is preliminary data.</text>
</comment>
<dbReference type="EMBL" id="NHRY01000181">
    <property type="protein sequence ID" value="PPQ31925.1"/>
    <property type="molecule type" value="Genomic_DNA"/>
</dbReference>
<dbReference type="Gene3D" id="1.20.141.10">
    <property type="entry name" value="Chitosanase, subunit A, domain 1"/>
    <property type="match status" value="1"/>
</dbReference>
<keyword evidence="3" id="KW-1185">Reference proteome</keyword>
<dbReference type="InterPro" id="IPR023346">
    <property type="entry name" value="Lysozyme-like_dom_sf"/>
</dbReference>
<evidence type="ECO:0000313" key="3">
    <source>
        <dbReference type="Proteomes" id="UP000239724"/>
    </source>
</evidence>
<evidence type="ECO:0000313" key="2">
    <source>
        <dbReference type="EMBL" id="PPQ31925.1"/>
    </source>
</evidence>
<sequence length="182" mass="20017">MTDHFPRAVAFFWQPAHSGHAFRQDGSDRDTAVSWGVSWHVWSGWAKKNALVTSFTAFRALPRETFLPLLRTWFWNALRCPQMGAVGIQLFDIAALAGPEVAVRYLQTVLAVAVDGEIGPVTMGALHAVELTVLSQALLHGRTAFQTIHPDVPWFRPTDDARVIACHDLVASLLAAPGIHLT</sequence>
<organism evidence="2 3">
    <name type="scientific">Rhodopila globiformis</name>
    <name type="common">Rhodopseudomonas globiformis</name>
    <dbReference type="NCBI Taxonomy" id="1071"/>
    <lineage>
        <taxon>Bacteria</taxon>
        <taxon>Pseudomonadati</taxon>
        <taxon>Pseudomonadota</taxon>
        <taxon>Alphaproteobacteria</taxon>
        <taxon>Acetobacterales</taxon>
        <taxon>Acetobacteraceae</taxon>
        <taxon>Rhodopila</taxon>
    </lineage>
</organism>
<gene>
    <name evidence="2" type="ORF">CCS01_16255</name>
</gene>
<evidence type="ECO:0000259" key="1">
    <source>
        <dbReference type="Pfam" id="PF05838"/>
    </source>
</evidence>
<dbReference type="Proteomes" id="UP000239724">
    <property type="component" value="Unassembled WGS sequence"/>
</dbReference>
<dbReference type="Pfam" id="PF05838">
    <property type="entry name" value="Glyco_hydro_108"/>
    <property type="match status" value="1"/>
</dbReference>
<dbReference type="AlphaFoldDB" id="A0A2S6NBD2"/>
<protein>
    <recommendedName>
        <fullName evidence="1">TtsA-like Glycoside hydrolase family 108 domain-containing protein</fullName>
    </recommendedName>
</protein>
<proteinExistence type="predicted"/>
<dbReference type="SUPFAM" id="SSF53955">
    <property type="entry name" value="Lysozyme-like"/>
    <property type="match status" value="1"/>
</dbReference>
<dbReference type="RefSeq" id="WP_104519882.1">
    <property type="nucleotide sequence ID" value="NZ_NHRY01000181.1"/>
</dbReference>
<dbReference type="OrthoDB" id="9815229at2"/>